<proteinExistence type="predicted"/>
<dbReference type="GeneID" id="38118226"/>
<dbReference type="InterPro" id="IPR036047">
    <property type="entry name" value="F-box-like_dom_sf"/>
</dbReference>
<evidence type="ECO:0000313" key="4">
    <source>
        <dbReference type="Proteomes" id="UP000256690"/>
    </source>
</evidence>
<dbReference type="PROSITE" id="PS50181">
    <property type="entry name" value="FBOX"/>
    <property type="match status" value="1"/>
</dbReference>
<feature type="region of interest" description="Disordered" evidence="1">
    <location>
        <begin position="176"/>
        <end position="209"/>
    </location>
</feature>
<evidence type="ECO:0000313" key="3">
    <source>
        <dbReference type="EMBL" id="RDW72684.1"/>
    </source>
</evidence>
<evidence type="ECO:0000256" key="1">
    <source>
        <dbReference type="SAM" id="MobiDB-lite"/>
    </source>
</evidence>
<comment type="caution">
    <text evidence="3">The sequence shown here is derived from an EMBL/GenBank/DDBJ whole genome shotgun (WGS) entry which is preliminary data.</text>
</comment>
<dbReference type="SUPFAM" id="SSF81383">
    <property type="entry name" value="F-box domain"/>
    <property type="match status" value="1"/>
</dbReference>
<dbReference type="EMBL" id="PVWQ01000009">
    <property type="protein sequence ID" value="RDW72684.1"/>
    <property type="molecule type" value="Genomic_DNA"/>
</dbReference>
<dbReference type="InterPro" id="IPR001810">
    <property type="entry name" value="F-box_dom"/>
</dbReference>
<dbReference type="Proteomes" id="UP000256690">
    <property type="component" value="Unassembled WGS sequence"/>
</dbReference>
<protein>
    <recommendedName>
        <fullName evidence="2">F-box domain-containing protein</fullName>
    </recommendedName>
</protein>
<organism evidence="3 4">
    <name type="scientific">Aspergillus mulundensis</name>
    <dbReference type="NCBI Taxonomy" id="1810919"/>
    <lineage>
        <taxon>Eukaryota</taxon>
        <taxon>Fungi</taxon>
        <taxon>Dikarya</taxon>
        <taxon>Ascomycota</taxon>
        <taxon>Pezizomycotina</taxon>
        <taxon>Eurotiomycetes</taxon>
        <taxon>Eurotiomycetidae</taxon>
        <taxon>Eurotiales</taxon>
        <taxon>Aspergillaceae</taxon>
        <taxon>Aspergillus</taxon>
        <taxon>Aspergillus subgen. Nidulantes</taxon>
    </lineage>
</organism>
<evidence type="ECO:0000259" key="2">
    <source>
        <dbReference type="PROSITE" id="PS50181"/>
    </source>
</evidence>
<accession>A0A3D8RFN4</accession>
<dbReference type="AlphaFoldDB" id="A0A3D8RFN4"/>
<dbReference type="OrthoDB" id="5273847at2759"/>
<feature type="domain" description="F-box" evidence="2">
    <location>
        <begin position="219"/>
        <end position="265"/>
    </location>
</feature>
<feature type="compositionally biased region" description="Low complexity" evidence="1">
    <location>
        <begin position="188"/>
        <end position="204"/>
    </location>
</feature>
<sequence length="614" mass="67307">MPIPSSLLHDYDPYWDGDFTRCILCGCPTVTPSPVWLDVCTRPPAQSSSPAYAPSGTATAWKQDHANIQLSTFGVTGRTRGAIGGIINIPAARGLFSMSAAGDLRRGLWGWVGAAAGARGRRWRDFSMCLGCCRRRRLLMEVELIQCMYNTEPVFASPNDYYPCISPSIEELLQGEGASPAPVPAPGPVSVSVSISSTRSPPGSRAEPCMGMAGLNNPTDPFSRLPLELREQIACALTTQDYLSLRSASRAMGVVFSDNHFWKTRFFDGGDREFLGFLLCSNGAGGGKSGHGNKVDWRQLYHASALGKRLDTTIRAWTVLRWIKDVLVAEDTLAPPPLDFYGAALQDHPCSTPITHAKGQRVEKAPISYGLKTIGISIVSLPDAPVYTQQHSCGVWKSPESSTTITALEFIYRNGTRTLLGSIPARAKTLTADELTTRITQYHRYRRYKNFQNVKVRKTRCPFDEAGVHVLCDARAVSFRGFTIRYDESGIYAIGLINRDSKKDHATRAMDRGVVFGYGHAEARVFDMALEKVGCVVGTFEGSKLVDLGLRGRGIRAPLHGLSPYIEGDAVDYLRYGEGGKKKVELLRLEDGVAQEDQVLGKRRRSERLKSTSG</sequence>
<reference evidence="3 4" key="1">
    <citation type="journal article" date="2018" name="IMA Fungus">
        <title>IMA Genome-F 9: Draft genome sequence of Annulohypoxylon stygium, Aspergillus mulundensis, Berkeleyomyces basicola (syn. Thielaviopsis basicola), Ceratocystis smalleyi, two Cercospora beticola strains, Coleophoma cylindrospora, Fusarium fracticaudum, Phialophora cf. hyalina, and Morchella septimelata.</title>
        <authorList>
            <person name="Wingfield B.D."/>
            <person name="Bills G.F."/>
            <person name="Dong Y."/>
            <person name="Huang W."/>
            <person name="Nel W.J."/>
            <person name="Swalarsk-Parry B.S."/>
            <person name="Vaghefi N."/>
            <person name="Wilken P.M."/>
            <person name="An Z."/>
            <person name="de Beer Z.W."/>
            <person name="De Vos L."/>
            <person name="Chen L."/>
            <person name="Duong T.A."/>
            <person name="Gao Y."/>
            <person name="Hammerbacher A."/>
            <person name="Kikkert J.R."/>
            <person name="Li Y."/>
            <person name="Li H."/>
            <person name="Li K."/>
            <person name="Li Q."/>
            <person name="Liu X."/>
            <person name="Ma X."/>
            <person name="Naidoo K."/>
            <person name="Pethybridge S.J."/>
            <person name="Sun J."/>
            <person name="Steenkamp E.T."/>
            <person name="van der Nest M.A."/>
            <person name="van Wyk S."/>
            <person name="Wingfield M.J."/>
            <person name="Xiong C."/>
            <person name="Yue Q."/>
            <person name="Zhang X."/>
        </authorList>
    </citation>
    <scope>NUCLEOTIDE SEQUENCE [LARGE SCALE GENOMIC DNA]</scope>
    <source>
        <strain evidence="3 4">DSM 5745</strain>
    </source>
</reference>
<name>A0A3D8RFN4_9EURO</name>
<gene>
    <name evidence="3" type="ORF">DSM5745_07856</name>
</gene>
<dbReference type="RefSeq" id="XP_026601904.1">
    <property type="nucleotide sequence ID" value="XM_026749872.1"/>
</dbReference>
<dbReference type="STRING" id="1810919.A0A3D8RFN4"/>
<dbReference type="Gene3D" id="1.20.1280.50">
    <property type="match status" value="1"/>
</dbReference>
<keyword evidence="4" id="KW-1185">Reference proteome</keyword>